<keyword evidence="3 7" id="KW-0444">Lipid biosynthesis</keyword>
<proteinExistence type="inferred from homology"/>
<dbReference type="Pfam" id="PF01553">
    <property type="entry name" value="Acyltransferase"/>
    <property type="match status" value="1"/>
</dbReference>
<dbReference type="InterPro" id="IPR002123">
    <property type="entry name" value="Plipid/glycerol_acylTrfase"/>
</dbReference>
<feature type="domain" description="Phospholipid/glycerol acyltransferase" evidence="8">
    <location>
        <begin position="73"/>
        <end position="187"/>
    </location>
</feature>
<dbReference type="NCBIfam" id="TIGR00530">
    <property type="entry name" value="AGP_acyltrn"/>
    <property type="match status" value="1"/>
</dbReference>
<evidence type="ECO:0000256" key="5">
    <source>
        <dbReference type="ARBA" id="ARBA00023098"/>
    </source>
</evidence>
<evidence type="ECO:0000256" key="7">
    <source>
        <dbReference type="RuleBase" id="RU361267"/>
    </source>
</evidence>
<evidence type="ECO:0000256" key="1">
    <source>
        <dbReference type="ARBA" id="ARBA00005189"/>
    </source>
</evidence>
<keyword evidence="6 7" id="KW-0012">Acyltransferase</keyword>
<organism evidence="9 10">
    <name type="scientific">Rossellomorea vietnamensis</name>
    <dbReference type="NCBI Taxonomy" id="218284"/>
    <lineage>
        <taxon>Bacteria</taxon>
        <taxon>Bacillati</taxon>
        <taxon>Bacillota</taxon>
        <taxon>Bacilli</taxon>
        <taxon>Bacillales</taxon>
        <taxon>Bacillaceae</taxon>
        <taxon>Rossellomorea</taxon>
    </lineage>
</organism>
<sequence>MIRFLYVLSFMALYLIYSVPNLIRMKKIGGPLPVEEKDRKRHAMAKRWAKGIIKRTGTSVAVSGEAHIPDGPVLFVSNHEGDFDIPVLLGYIGKPFGFMSKIEVKKVPIISGWMDVLNCVFVDRKNKRQSVLSLRECIAKLKDGHSLMVFPEGTRSKGRGIADFKTGAFRIALEAGVPVVPIHITGTADIYENQKRGLKPASVKIDVLPAVPLSEYQGMTPREMADFVKGIIENSKLNKAS</sequence>
<evidence type="ECO:0000256" key="3">
    <source>
        <dbReference type="ARBA" id="ARBA00022516"/>
    </source>
</evidence>
<comment type="catalytic activity">
    <reaction evidence="7">
        <text>a 1-acyl-sn-glycero-3-phosphate + an acyl-CoA = a 1,2-diacyl-sn-glycero-3-phosphate + CoA</text>
        <dbReference type="Rhea" id="RHEA:19709"/>
        <dbReference type="ChEBI" id="CHEBI:57287"/>
        <dbReference type="ChEBI" id="CHEBI:57970"/>
        <dbReference type="ChEBI" id="CHEBI:58342"/>
        <dbReference type="ChEBI" id="CHEBI:58608"/>
        <dbReference type="EC" id="2.3.1.51"/>
    </reaction>
</comment>
<evidence type="ECO:0000256" key="2">
    <source>
        <dbReference type="ARBA" id="ARBA00008655"/>
    </source>
</evidence>
<protein>
    <recommendedName>
        <fullName evidence="7">1-acyl-sn-glycerol-3-phosphate acyltransferase</fullName>
        <ecNumber evidence="7">2.3.1.51</ecNumber>
    </recommendedName>
</protein>
<keyword evidence="5 7" id="KW-0443">Lipid metabolism</keyword>
<evidence type="ECO:0000259" key="8">
    <source>
        <dbReference type="SMART" id="SM00563"/>
    </source>
</evidence>
<comment type="domain">
    <text evidence="7">The HXXXXD motif is essential for acyltransferase activity and may constitute the binding site for the phosphate moiety of the glycerol-3-phosphate.</text>
</comment>
<dbReference type="SUPFAM" id="SSF69593">
    <property type="entry name" value="Glycerol-3-phosphate (1)-acyltransferase"/>
    <property type="match status" value="1"/>
</dbReference>
<dbReference type="InterPro" id="IPR004552">
    <property type="entry name" value="AGP_acyltrans"/>
</dbReference>
<dbReference type="PANTHER" id="PTHR10434">
    <property type="entry name" value="1-ACYL-SN-GLYCEROL-3-PHOSPHATE ACYLTRANSFERASE"/>
    <property type="match status" value="1"/>
</dbReference>
<dbReference type="RefSeq" id="WP_148952907.1">
    <property type="nucleotide sequence ID" value="NZ_VTEG01000001.1"/>
</dbReference>
<comment type="caution">
    <text evidence="9">The sequence shown here is derived from an EMBL/GenBank/DDBJ whole genome shotgun (WGS) entry which is preliminary data.</text>
</comment>
<evidence type="ECO:0000256" key="4">
    <source>
        <dbReference type="ARBA" id="ARBA00022679"/>
    </source>
</evidence>
<dbReference type="GO" id="GO:0016020">
    <property type="term" value="C:membrane"/>
    <property type="evidence" value="ECO:0007669"/>
    <property type="project" value="InterPro"/>
</dbReference>
<comment type="similarity">
    <text evidence="2 7">Belongs to the 1-acyl-sn-glycerol-3-phosphate acyltransferase family.</text>
</comment>
<keyword evidence="7" id="KW-1208">Phospholipid metabolism</keyword>
<keyword evidence="7" id="KW-0594">Phospholipid biosynthesis</keyword>
<name>A0A5D4MII7_9BACI</name>
<dbReference type="EMBL" id="VTEG01000001">
    <property type="protein sequence ID" value="TYS01640.1"/>
    <property type="molecule type" value="Genomic_DNA"/>
</dbReference>
<reference evidence="9 10" key="1">
    <citation type="submission" date="2019-08" db="EMBL/GenBank/DDBJ databases">
        <title>Bacillus genomes from the desert of Cuatro Cienegas, Coahuila.</title>
        <authorList>
            <person name="Olmedo-Alvarez G."/>
        </authorList>
    </citation>
    <scope>NUCLEOTIDE SEQUENCE [LARGE SCALE GENOMIC DNA]</scope>
    <source>
        <strain evidence="9 10">CH128b_4D</strain>
    </source>
</reference>
<keyword evidence="4 7" id="KW-0808">Transferase</keyword>
<evidence type="ECO:0000256" key="6">
    <source>
        <dbReference type="ARBA" id="ARBA00023315"/>
    </source>
</evidence>
<dbReference type="GO" id="GO:0003841">
    <property type="term" value="F:1-acylglycerol-3-phosphate O-acyltransferase activity"/>
    <property type="evidence" value="ECO:0007669"/>
    <property type="project" value="UniProtKB-UniRule"/>
</dbReference>
<accession>A0A5D4MII7</accession>
<dbReference type="GO" id="GO:0006654">
    <property type="term" value="P:phosphatidic acid biosynthetic process"/>
    <property type="evidence" value="ECO:0007669"/>
    <property type="project" value="TreeGrafter"/>
</dbReference>
<dbReference type="PANTHER" id="PTHR10434:SF64">
    <property type="entry name" value="1-ACYL-SN-GLYCEROL-3-PHOSPHATE ACYLTRANSFERASE-RELATED"/>
    <property type="match status" value="1"/>
</dbReference>
<dbReference type="EC" id="2.3.1.51" evidence="7"/>
<dbReference type="AlphaFoldDB" id="A0A5D4MII7"/>
<comment type="pathway">
    <text evidence="1">Lipid metabolism.</text>
</comment>
<dbReference type="CDD" id="cd07989">
    <property type="entry name" value="LPLAT_AGPAT-like"/>
    <property type="match status" value="1"/>
</dbReference>
<gene>
    <name evidence="9" type="ORF">FZC84_03070</name>
</gene>
<dbReference type="Proteomes" id="UP000325182">
    <property type="component" value="Unassembled WGS sequence"/>
</dbReference>
<dbReference type="SMART" id="SM00563">
    <property type="entry name" value="PlsC"/>
    <property type="match status" value="1"/>
</dbReference>
<evidence type="ECO:0000313" key="10">
    <source>
        <dbReference type="Proteomes" id="UP000325182"/>
    </source>
</evidence>
<evidence type="ECO:0000313" key="9">
    <source>
        <dbReference type="EMBL" id="TYS01640.1"/>
    </source>
</evidence>